<feature type="region of interest" description="Disordered" evidence="1">
    <location>
        <begin position="469"/>
        <end position="489"/>
    </location>
</feature>
<feature type="region of interest" description="Disordered" evidence="1">
    <location>
        <begin position="241"/>
        <end position="277"/>
    </location>
</feature>
<accession>A0A3Q0KFP0</accession>
<feature type="compositionally biased region" description="Low complexity" evidence="1">
    <location>
        <begin position="399"/>
        <end position="417"/>
    </location>
</feature>
<evidence type="ECO:0000313" key="3">
    <source>
        <dbReference type="WBParaSite" id="Smp_049740.1"/>
    </source>
</evidence>
<feature type="region of interest" description="Disordered" evidence="1">
    <location>
        <begin position="392"/>
        <end position="447"/>
    </location>
</feature>
<feature type="compositionally biased region" description="Low complexity" evidence="1">
    <location>
        <begin position="473"/>
        <end position="488"/>
    </location>
</feature>
<feature type="compositionally biased region" description="Polar residues" evidence="1">
    <location>
        <begin position="806"/>
        <end position="818"/>
    </location>
</feature>
<feature type="compositionally biased region" description="Basic and acidic residues" evidence="1">
    <location>
        <begin position="247"/>
        <end position="258"/>
    </location>
</feature>
<feature type="compositionally biased region" description="Low complexity" evidence="1">
    <location>
        <begin position="76"/>
        <end position="96"/>
    </location>
</feature>
<dbReference type="WBParaSite" id="Smp_049740.1">
    <property type="protein sequence ID" value="Smp_049740.1"/>
    <property type="gene ID" value="Smp_049740"/>
</dbReference>
<feature type="region of interest" description="Disordered" evidence="1">
    <location>
        <begin position="294"/>
        <end position="321"/>
    </location>
</feature>
<reference evidence="3" key="2">
    <citation type="submission" date="2018-12" db="UniProtKB">
        <authorList>
            <consortium name="WormBaseParasite"/>
        </authorList>
    </citation>
    <scope>IDENTIFICATION</scope>
    <source>
        <strain evidence="3">Puerto Rican</strain>
    </source>
</reference>
<feature type="region of interest" description="Disordered" evidence="1">
    <location>
        <begin position="164"/>
        <end position="201"/>
    </location>
</feature>
<evidence type="ECO:0000313" key="2">
    <source>
        <dbReference type="Proteomes" id="UP000008854"/>
    </source>
</evidence>
<dbReference type="Proteomes" id="UP000008854">
    <property type="component" value="Unassembled WGS sequence"/>
</dbReference>
<evidence type="ECO:0000256" key="1">
    <source>
        <dbReference type="SAM" id="MobiDB-lite"/>
    </source>
</evidence>
<feature type="region of interest" description="Disordered" evidence="1">
    <location>
        <begin position="859"/>
        <end position="882"/>
    </location>
</feature>
<feature type="compositionally biased region" description="Basic and acidic residues" evidence="1">
    <location>
        <begin position="190"/>
        <end position="201"/>
    </location>
</feature>
<dbReference type="InParanoid" id="A0A3Q0KFP0"/>
<feature type="compositionally biased region" description="Polar residues" evidence="1">
    <location>
        <begin position="827"/>
        <end position="838"/>
    </location>
</feature>
<feature type="compositionally biased region" description="Polar residues" evidence="1">
    <location>
        <begin position="304"/>
        <end position="318"/>
    </location>
</feature>
<dbReference type="AlphaFoldDB" id="A0A3Q0KFP0"/>
<feature type="region of interest" description="Disordered" evidence="1">
    <location>
        <begin position="806"/>
        <end position="843"/>
    </location>
</feature>
<organism evidence="2 3">
    <name type="scientific">Schistosoma mansoni</name>
    <name type="common">Blood fluke</name>
    <dbReference type="NCBI Taxonomy" id="6183"/>
    <lineage>
        <taxon>Eukaryota</taxon>
        <taxon>Metazoa</taxon>
        <taxon>Spiralia</taxon>
        <taxon>Lophotrochozoa</taxon>
        <taxon>Platyhelminthes</taxon>
        <taxon>Trematoda</taxon>
        <taxon>Digenea</taxon>
        <taxon>Strigeidida</taxon>
        <taxon>Schistosomatoidea</taxon>
        <taxon>Schistosomatidae</taxon>
        <taxon>Schistosoma</taxon>
    </lineage>
</organism>
<sequence length="936" mass="104901">MSFNKNISKFYKPVGYKIAPEMALRDCEDPLNPNSRGFSSDPRSPFNRLGATSGLDNTDTFGTRNQTVANEVQFGLSDESSSTSLSSSSSDLMSSSVTEGKCCEEHLSLTREMAIRLLKEYVKNLKDFSSMMREKQSTTLRDTSTSPIHSPVLDSHDKQKCAIKRDTQNSDNTVSRQRPSSMLGVSDMHQTPHDLAQSDRAKTPTSFFSSLDHVVDIPVAFMKKQNFTARSVCKVIKQPDKPSNYLEKSHSTKTDKHNWFNKNGLDSDDSGQQTPVNFEPGLQTAVLKSEKHYQLEKDPGNSVPILSSTSTLDNNQSSKDCKTETQNHLDKIVMVPPQPDILRFERPHKPNVIIADERLNGEGVVTEKQSEAALSSPNQLFHMQISSDFSRTERLRIKSPSPSYSSSVGSSANSFQSIPPRPEYHSSPTSQTKAHHSGALRSSSVQRVIPHSSKETLWIRNSYNTPSQNPYRSLVKSSSSIPLSGTPSNLDSVIPKITSPFSQPISSSNCNDYLESDANQLPKNVLSKTDFSSAKFNNNYKTDHVTEINKPPHWSVDSRFSINNYSKASQNGFLNHTNHPSIKIYTESEVQSVPTYDEYSFTNETNKAEPIRTADETPILGRGTRTHILTEDSALLSNKSPNKYGFWPNSNQISPTVSQQVNLSTKQQDNISQYKSDIFHQRKSDKMIQTDDFDDDSWITRSLDSPNNQDLEISCESEIPSPVNKPNLQTWTLSLQSIVRPTESESILPKANEISCMEHVNVHIEKTKPSESKIQSNLDYHKELWRRHSLRINPSESDNYQATQRNLNQFNDRPNQRLSLPRKPRNTSRFSIGSSSELDTPKSRSVHFSNDVLVAHTGSGPEPLLLSSAPLKESASDDEQEQIGKPSYFTKLSVDCGYNMSNFSKPPKSRTNINRPSAPLPFRRQFVLNTSNNVNS</sequence>
<feature type="region of interest" description="Disordered" evidence="1">
    <location>
        <begin position="75"/>
        <end position="97"/>
    </location>
</feature>
<protein>
    <submittedName>
        <fullName evidence="3">ALMS_motif domain-containing protein</fullName>
    </submittedName>
</protein>
<name>A0A3Q0KFP0_SCHMA</name>
<keyword evidence="2" id="KW-1185">Reference proteome</keyword>
<reference evidence="2" key="1">
    <citation type="journal article" date="2012" name="PLoS Negl. Trop. Dis.">
        <title>A systematically improved high quality genome and transcriptome of the human blood fluke Schistosoma mansoni.</title>
        <authorList>
            <person name="Protasio A.V."/>
            <person name="Tsai I.J."/>
            <person name="Babbage A."/>
            <person name="Nichol S."/>
            <person name="Hunt M."/>
            <person name="Aslett M.A."/>
            <person name="De Silva N."/>
            <person name="Velarde G.S."/>
            <person name="Anderson T.J."/>
            <person name="Clark R.C."/>
            <person name="Davidson C."/>
            <person name="Dillon G.P."/>
            <person name="Holroyd N.E."/>
            <person name="LoVerde P.T."/>
            <person name="Lloyd C."/>
            <person name="McQuillan J."/>
            <person name="Oliveira G."/>
            <person name="Otto T.D."/>
            <person name="Parker-Manuel S.J."/>
            <person name="Quail M.A."/>
            <person name="Wilson R.A."/>
            <person name="Zerlotini A."/>
            <person name="Dunne D.W."/>
            <person name="Berriman M."/>
        </authorList>
    </citation>
    <scope>NUCLEOTIDE SEQUENCE [LARGE SCALE GENOMIC DNA]</scope>
    <source>
        <strain evidence="2">Puerto Rican</strain>
    </source>
</reference>
<feature type="compositionally biased region" description="Polar residues" evidence="1">
    <location>
        <begin position="169"/>
        <end position="180"/>
    </location>
</feature>
<proteinExistence type="predicted"/>
<feature type="region of interest" description="Disordered" evidence="1">
    <location>
        <begin position="28"/>
        <end position="62"/>
    </location>
</feature>
<feature type="compositionally biased region" description="Polar residues" evidence="1">
    <location>
        <begin position="32"/>
        <end position="42"/>
    </location>
</feature>